<dbReference type="OrthoDB" id="384721at2"/>
<dbReference type="InterPro" id="IPR030395">
    <property type="entry name" value="GP_PDE_dom"/>
</dbReference>
<dbReference type="PROSITE" id="PS51704">
    <property type="entry name" value="GP_PDE"/>
    <property type="match status" value="1"/>
</dbReference>
<evidence type="ECO:0000313" key="3">
    <source>
        <dbReference type="Proteomes" id="UP000469430"/>
    </source>
</evidence>
<feature type="domain" description="GP-PDE" evidence="1">
    <location>
        <begin position="27"/>
        <end position="261"/>
    </location>
</feature>
<dbReference type="RefSeq" id="WP_161391889.1">
    <property type="nucleotide sequence ID" value="NZ_JBHSCP010000002.1"/>
</dbReference>
<accession>A0A6I4TZP5</accession>
<dbReference type="GO" id="GO:0006629">
    <property type="term" value="P:lipid metabolic process"/>
    <property type="evidence" value="ECO:0007669"/>
    <property type="project" value="InterPro"/>
</dbReference>
<dbReference type="EMBL" id="WTYJ01000003">
    <property type="protein sequence ID" value="MXP00158.1"/>
    <property type="molecule type" value="Genomic_DNA"/>
</dbReference>
<dbReference type="AlphaFoldDB" id="A0A6I4TZP5"/>
<dbReference type="GO" id="GO:0008081">
    <property type="term" value="F:phosphoric diester hydrolase activity"/>
    <property type="evidence" value="ECO:0007669"/>
    <property type="project" value="InterPro"/>
</dbReference>
<dbReference type="PANTHER" id="PTHR46211:SF1">
    <property type="entry name" value="GLYCEROPHOSPHODIESTER PHOSPHODIESTERASE, CYTOPLASMIC"/>
    <property type="match status" value="1"/>
</dbReference>
<dbReference type="InterPro" id="IPR017946">
    <property type="entry name" value="PLC-like_Pdiesterase_TIM-brl"/>
</dbReference>
<protein>
    <submittedName>
        <fullName evidence="2">Glycerophosphodiester phosphodiesterase</fullName>
    </submittedName>
</protein>
<dbReference type="PANTHER" id="PTHR46211">
    <property type="entry name" value="GLYCEROPHOSPHORYL DIESTER PHOSPHODIESTERASE"/>
    <property type="match status" value="1"/>
</dbReference>
<evidence type="ECO:0000259" key="1">
    <source>
        <dbReference type="PROSITE" id="PS51704"/>
    </source>
</evidence>
<organism evidence="2 3">
    <name type="scientific">Croceibacterium xixiisoli</name>
    <dbReference type="NCBI Taxonomy" id="1476466"/>
    <lineage>
        <taxon>Bacteria</taxon>
        <taxon>Pseudomonadati</taxon>
        <taxon>Pseudomonadota</taxon>
        <taxon>Alphaproteobacteria</taxon>
        <taxon>Sphingomonadales</taxon>
        <taxon>Erythrobacteraceae</taxon>
        <taxon>Croceibacterium</taxon>
    </lineage>
</organism>
<comment type="caution">
    <text evidence="2">The sequence shown here is derived from an EMBL/GenBank/DDBJ whole genome shotgun (WGS) entry which is preliminary data.</text>
</comment>
<dbReference type="SUPFAM" id="SSF51695">
    <property type="entry name" value="PLC-like phosphodiesterases"/>
    <property type="match status" value="1"/>
</dbReference>
<evidence type="ECO:0000313" key="2">
    <source>
        <dbReference type="EMBL" id="MXP00158.1"/>
    </source>
</evidence>
<dbReference type="Gene3D" id="3.20.20.190">
    <property type="entry name" value="Phosphatidylinositol (PI) phosphodiesterase"/>
    <property type="match status" value="1"/>
</dbReference>
<keyword evidence="3" id="KW-1185">Reference proteome</keyword>
<sequence length="263" mass="28771">MQSLLWRLFDKLLVPAPEQGRVGWLTRFTYAHRGLHSANVVENSRTAFAGAIARGLGIECDVRKTRDGRAIVFHDETLDRLTGESGPVATRSVGEITRILLSGSDEHIPTLRDLVAQIGSAVPLLIELKTRRERPVGPLCLAVRAELEGYSGAVAVMSFDPRVAKWFARHAPNLLRGLVMSEADGASARARVSRRMMFWRARPDFLAYDIASLPSSFVAEQRARRIPVLAWTVTGAEHAALAISHADACIAEGEGLVARDNDA</sequence>
<proteinExistence type="predicted"/>
<gene>
    <name evidence="2" type="ORF">GRI97_14285</name>
</gene>
<reference evidence="2 3" key="1">
    <citation type="submission" date="2019-12" db="EMBL/GenBank/DDBJ databases">
        <title>Genomic-based taxomic classification of the family Erythrobacteraceae.</title>
        <authorList>
            <person name="Xu L."/>
        </authorList>
    </citation>
    <scope>NUCLEOTIDE SEQUENCE [LARGE SCALE GENOMIC DNA]</scope>
    <source>
        <strain evidence="2 3">S36</strain>
    </source>
</reference>
<name>A0A6I4TZP5_9SPHN</name>
<dbReference type="Proteomes" id="UP000469430">
    <property type="component" value="Unassembled WGS sequence"/>
</dbReference>
<dbReference type="Pfam" id="PF03009">
    <property type="entry name" value="GDPD"/>
    <property type="match status" value="1"/>
</dbReference>